<organism evidence="1 2">
    <name type="scientific">Pararobbsia silviterrae</name>
    <dbReference type="NCBI Taxonomy" id="1792498"/>
    <lineage>
        <taxon>Bacteria</taxon>
        <taxon>Pseudomonadati</taxon>
        <taxon>Pseudomonadota</taxon>
        <taxon>Betaproteobacteria</taxon>
        <taxon>Burkholderiales</taxon>
        <taxon>Burkholderiaceae</taxon>
        <taxon>Pararobbsia</taxon>
    </lineage>
</organism>
<reference evidence="1 2" key="1">
    <citation type="submission" date="2018-10" db="EMBL/GenBank/DDBJ databases">
        <title>Robbsia sp. DHC34, isolated from soil.</title>
        <authorList>
            <person name="Gao Z.-H."/>
            <person name="Qiu L.-H."/>
        </authorList>
    </citation>
    <scope>NUCLEOTIDE SEQUENCE [LARGE SCALE GENOMIC DNA]</scope>
    <source>
        <strain evidence="1 2">DHC34</strain>
    </source>
</reference>
<keyword evidence="2" id="KW-1185">Reference proteome</keyword>
<proteinExistence type="predicted"/>
<name>A0A494Y7V3_9BURK</name>
<evidence type="ECO:0000313" key="1">
    <source>
        <dbReference type="EMBL" id="RKP56396.1"/>
    </source>
</evidence>
<accession>A0A494Y7V3</accession>
<gene>
    <name evidence="1" type="ORF">D7S86_08345</name>
</gene>
<dbReference type="Proteomes" id="UP000270342">
    <property type="component" value="Unassembled WGS sequence"/>
</dbReference>
<evidence type="ECO:0000313" key="2">
    <source>
        <dbReference type="Proteomes" id="UP000270342"/>
    </source>
</evidence>
<sequence length="60" mass="6987">MKTYLLLIALLVLVAFGLRWVLAAVKRVPIPEPETDAYVPFWDRISHIDEHATMHEREQS</sequence>
<dbReference type="RefSeq" id="WP_121085344.1">
    <property type="nucleotide sequence ID" value="NZ_RBZU01000003.1"/>
</dbReference>
<protein>
    <submittedName>
        <fullName evidence="1">Uncharacterized protein</fullName>
    </submittedName>
</protein>
<comment type="caution">
    <text evidence="1">The sequence shown here is derived from an EMBL/GenBank/DDBJ whole genome shotgun (WGS) entry which is preliminary data.</text>
</comment>
<dbReference type="AlphaFoldDB" id="A0A494Y7V3"/>
<dbReference type="EMBL" id="RBZU01000003">
    <property type="protein sequence ID" value="RKP56396.1"/>
    <property type="molecule type" value="Genomic_DNA"/>
</dbReference>